<name>A0AAI9Y642_9PEZI</name>
<dbReference type="AlphaFoldDB" id="A0AAI9Y642"/>
<keyword evidence="1" id="KW-0472">Membrane</keyword>
<protein>
    <submittedName>
        <fullName evidence="2">Uncharacterized protein</fullName>
    </submittedName>
</protein>
<evidence type="ECO:0000256" key="1">
    <source>
        <dbReference type="SAM" id="Phobius"/>
    </source>
</evidence>
<reference evidence="2" key="1">
    <citation type="submission" date="2016-11" db="EMBL/GenBank/DDBJ databases">
        <title>The genome sequence of Colletotrichum cuscutae.</title>
        <authorList>
            <person name="Baroncelli R."/>
        </authorList>
    </citation>
    <scope>NUCLEOTIDE SEQUENCE</scope>
    <source>
        <strain evidence="2">IMI 304802</strain>
    </source>
</reference>
<accession>A0AAI9Y642</accession>
<proteinExistence type="predicted"/>
<keyword evidence="3" id="KW-1185">Reference proteome</keyword>
<dbReference type="Proteomes" id="UP001239213">
    <property type="component" value="Unassembled WGS sequence"/>
</dbReference>
<organism evidence="2 3">
    <name type="scientific">Colletotrichum cuscutae</name>
    <dbReference type="NCBI Taxonomy" id="1209917"/>
    <lineage>
        <taxon>Eukaryota</taxon>
        <taxon>Fungi</taxon>
        <taxon>Dikarya</taxon>
        <taxon>Ascomycota</taxon>
        <taxon>Pezizomycotina</taxon>
        <taxon>Sordariomycetes</taxon>
        <taxon>Hypocreomycetidae</taxon>
        <taxon>Glomerellales</taxon>
        <taxon>Glomerellaceae</taxon>
        <taxon>Colletotrichum</taxon>
        <taxon>Colletotrichum acutatum species complex</taxon>
    </lineage>
</organism>
<evidence type="ECO:0000313" key="2">
    <source>
        <dbReference type="EMBL" id="KAK1486496.1"/>
    </source>
</evidence>
<sequence length="164" mass="17719">MSLAPAGWLQAGWRQEWSTGSADGRTRCWGSAGGDFLFWSGAGWQCFFSPFFGALFSFFGWGLGCFREFAIGAWRTPGISRRGPSKATPKLCPKIPIVGGTDIYRPRRRGSAKLIGDGIDVGGGREGQGLAIAAAIGLTRTPYRVGPVAPWPGAWLGWNLHVEW</sequence>
<dbReference type="EMBL" id="MPDP01000062">
    <property type="protein sequence ID" value="KAK1486496.1"/>
    <property type="molecule type" value="Genomic_DNA"/>
</dbReference>
<keyword evidence="1" id="KW-0812">Transmembrane</keyword>
<keyword evidence="1" id="KW-1133">Transmembrane helix</keyword>
<comment type="caution">
    <text evidence="2">The sequence shown here is derived from an EMBL/GenBank/DDBJ whole genome shotgun (WGS) entry which is preliminary data.</text>
</comment>
<evidence type="ECO:0000313" key="3">
    <source>
        <dbReference type="Proteomes" id="UP001239213"/>
    </source>
</evidence>
<gene>
    <name evidence="2" type="ORF">CCUS01_15134</name>
</gene>
<feature type="transmembrane region" description="Helical" evidence="1">
    <location>
        <begin position="47"/>
        <end position="66"/>
    </location>
</feature>